<dbReference type="SUPFAM" id="SSF52058">
    <property type="entry name" value="L domain-like"/>
    <property type="match status" value="1"/>
</dbReference>
<name>A0AA38BYS3_TAXCH</name>
<protein>
    <recommendedName>
        <fullName evidence="2">TIR domain-containing protein</fullName>
    </recommendedName>
</protein>
<dbReference type="PROSITE" id="PS50104">
    <property type="entry name" value="TIR"/>
    <property type="match status" value="1"/>
</dbReference>
<dbReference type="Gene3D" id="3.80.10.10">
    <property type="entry name" value="Ribonuclease Inhibitor"/>
    <property type="match status" value="1"/>
</dbReference>
<evidence type="ECO:0000256" key="1">
    <source>
        <dbReference type="ARBA" id="ARBA00022614"/>
    </source>
</evidence>
<dbReference type="EMBL" id="JAHRHJ020003813">
    <property type="protein sequence ID" value="KAH9289651.1"/>
    <property type="molecule type" value="Genomic_DNA"/>
</dbReference>
<sequence length="947" mass="107789">MSGMETFKQRSLFSRIRRPREWTVTESSSSIGISVQNPALITLCARCHAETSSSSEGNYQENQARLDASINPSYHVFINHRGPDVKDTLASHIYYSLHSTGLNVFFDRPELQPGQRLHPAIAEAIRTSSVHIAILSPKYAESPWCLDELCLMLESGAKIIPVFYHVCPADLMRLQKSEGIYAGAFLELAEKTDGNRKRYEPETLRRWRDGLTEVSKISGLDLSARFNGDEGKLVHTIVGLVVEHLRKERKNAVTEVVGLEDRLEDLKYFLGRIRKQRDNDPIIVGVVGPAGSGKTTVAEEFYYRQLGYFDRSSLLFGVRKASERYGLPSLQKQLLKDLTRDPLEEISNVSQGREILADRIKRLCHERSLNFLIVIDDVDNRDQLDALLLNEQVLGPGSLVIVTSLNKAILKLSGISVYYEIKPLGLEDARELLCSSAFRQPKPIPELQDLVETVLSKCGGSPKVLQVIGGNLHLYGTNNKDNWEDELATIYDIPEIIRDSYDVLGEEEKQIFLDIACFFVGMEKNSAIRIWGGSGWRGARALQKLEYMCLVQIDDNNRLMMQNYLCDLGRHVADQQLHNCPELPFRLWRPDDTTKFLDQLLPPLPEHTRIRGIVETSGRYNQQFGRKELKTNTSPPVKIELLDVEGDFLYAAFSNRLTDLGWFRWKGCPHTSLPDLEMNFLRVLEVVYGSLQTLWDHALKPPTQLRELNVIECREFISIPPSIGLLKQLEKMTLKATIRLQSLPLEFCELKALKHLELSHCEGLTSLPDHFGQLINLQHIDLSCCQTLSQLPLSFCQLRKLKILDLRDCKNLVIEPNIFGDITTIEELNFEGCEKLRQVPIHLVCQRSMKKLNLLGTNLQEIPENIDQLEKLEHLTIESPFLRSVPSSLGNLRYLNLLVLFNCPQLTKHPQFIGHLGLSHVSPMQNEVGTEHMTYCVYRSQIHTRLE</sequence>
<dbReference type="InterPro" id="IPR042197">
    <property type="entry name" value="Apaf_helical"/>
</dbReference>
<dbReference type="Proteomes" id="UP000824469">
    <property type="component" value="Unassembled WGS sequence"/>
</dbReference>
<evidence type="ECO:0000313" key="4">
    <source>
        <dbReference type="Proteomes" id="UP000824469"/>
    </source>
</evidence>
<dbReference type="GO" id="GO:0043531">
    <property type="term" value="F:ADP binding"/>
    <property type="evidence" value="ECO:0007669"/>
    <property type="project" value="InterPro"/>
</dbReference>
<accession>A0AA38BYS3</accession>
<dbReference type="Gene3D" id="3.40.50.300">
    <property type="entry name" value="P-loop containing nucleotide triphosphate hydrolases"/>
    <property type="match status" value="1"/>
</dbReference>
<dbReference type="SUPFAM" id="SSF52200">
    <property type="entry name" value="Toll/Interleukin receptor TIR domain"/>
    <property type="match status" value="1"/>
</dbReference>
<dbReference type="GO" id="GO:0006952">
    <property type="term" value="P:defense response"/>
    <property type="evidence" value="ECO:0007669"/>
    <property type="project" value="InterPro"/>
</dbReference>
<dbReference type="PANTHER" id="PTHR11017:SF385">
    <property type="entry name" value="DISEASE RESISTANCE PROTEIN (TIR-NBS-LRR CLASS)-RELATED"/>
    <property type="match status" value="1"/>
</dbReference>
<dbReference type="Pfam" id="PF01582">
    <property type="entry name" value="TIR"/>
    <property type="match status" value="1"/>
</dbReference>
<dbReference type="Pfam" id="PF00931">
    <property type="entry name" value="NB-ARC"/>
    <property type="match status" value="1"/>
</dbReference>
<keyword evidence="4" id="KW-1185">Reference proteome</keyword>
<keyword evidence="1" id="KW-0433">Leucine-rich repeat</keyword>
<feature type="domain" description="TIR" evidence="2">
    <location>
        <begin position="72"/>
        <end position="245"/>
    </location>
</feature>
<dbReference type="InterPro" id="IPR027417">
    <property type="entry name" value="P-loop_NTPase"/>
</dbReference>
<evidence type="ECO:0000313" key="3">
    <source>
        <dbReference type="EMBL" id="KAH9289651.1"/>
    </source>
</evidence>
<evidence type="ECO:0000259" key="2">
    <source>
        <dbReference type="PROSITE" id="PS50104"/>
    </source>
</evidence>
<dbReference type="InterPro" id="IPR002182">
    <property type="entry name" value="NB-ARC"/>
</dbReference>
<dbReference type="Pfam" id="PF23282">
    <property type="entry name" value="WHD_ROQ1"/>
    <property type="match status" value="1"/>
</dbReference>
<organism evidence="3 4">
    <name type="scientific">Taxus chinensis</name>
    <name type="common">Chinese yew</name>
    <name type="synonym">Taxus wallichiana var. chinensis</name>
    <dbReference type="NCBI Taxonomy" id="29808"/>
    <lineage>
        <taxon>Eukaryota</taxon>
        <taxon>Viridiplantae</taxon>
        <taxon>Streptophyta</taxon>
        <taxon>Embryophyta</taxon>
        <taxon>Tracheophyta</taxon>
        <taxon>Spermatophyta</taxon>
        <taxon>Pinopsida</taxon>
        <taxon>Pinidae</taxon>
        <taxon>Conifers II</taxon>
        <taxon>Cupressales</taxon>
        <taxon>Taxaceae</taxon>
        <taxon>Taxus</taxon>
    </lineage>
</organism>
<dbReference type="SMART" id="SM00255">
    <property type="entry name" value="TIR"/>
    <property type="match status" value="1"/>
</dbReference>
<dbReference type="AlphaFoldDB" id="A0AA38BYS3"/>
<proteinExistence type="predicted"/>
<dbReference type="GO" id="GO:0007165">
    <property type="term" value="P:signal transduction"/>
    <property type="evidence" value="ECO:0007669"/>
    <property type="project" value="InterPro"/>
</dbReference>
<dbReference type="InterPro" id="IPR035897">
    <property type="entry name" value="Toll_tir_struct_dom_sf"/>
</dbReference>
<dbReference type="InterPro" id="IPR044974">
    <property type="entry name" value="Disease_R_plants"/>
</dbReference>
<dbReference type="PRINTS" id="PR00364">
    <property type="entry name" value="DISEASERSIST"/>
</dbReference>
<dbReference type="InterPro" id="IPR058192">
    <property type="entry name" value="WHD_ROQ1-like"/>
</dbReference>
<dbReference type="Gene3D" id="3.40.50.10140">
    <property type="entry name" value="Toll/interleukin-1 receptor homology (TIR) domain"/>
    <property type="match status" value="1"/>
</dbReference>
<dbReference type="PANTHER" id="PTHR11017">
    <property type="entry name" value="LEUCINE-RICH REPEAT-CONTAINING PROTEIN"/>
    <property type="match status" value="1"/>
</dbReference>
<dbReference type="InterPro" id="IPR000157">
    <property type="entry name" value="TIR_dom"/>
</dbReference>
<dbReference type="Gene3D" id="1.10.8.430">
    <property type="entry name" value="Helical domain of apoptotic protease-activating factors"/>
    <property type="match status" value="1"/>
</dbReference>
<dbReference type="InterPro" id="IPR032675">
    <property type="entry name" value="LRR_dom_sf"/>
</dbReference>
<dbReference type="OMA" id="CLERTPN"/>
<comment type="caution">
    <text evidence="3">The sequence shown here is derived from an EMBL/GenBank/DDBJ whole genome shotgun (WGS) entry which is preliminary data.</text>
</comment>
<reference evidence="3 4" key="1">
    <citation type="journal article" date="2021" name="Nat. Plants">
        <title>The Taxus genome provides insights into paclitaxel biosynthesis.</title>
        <authorList>
            <person name="Xiong X."/>
            <person name="Gou J."/>
            <person name="Liao Q."/>
            <person name="Li Y."/>
            <person name="Zhou Q."/>
            <person name="Bi G."/>
            <person name="Li C."/>
            <person name="Du R."/>
            <person name="Wang X."/>
            <person name="Sun T."/>
            <person name="Guo L."/>
            <person name="Liang H."/>
            <person name="Lu P."/>
            <person name="Wu Y."/>
            <person name="Zhang Z."/>
            <person name="Ro D.K."/>
            <person name="Shang Y."/>
            <person name="Huang S."/>
            <person name="Yan J."/>
        </authorList>
    </citation>
    <scope>NUCLEOTIDE SEQUENCE [LARGE SCALE GENOMIC DNA]</scope>
    <source>
        <strain evidence="3">Ta-2019</strain>
    </source>
</reference>
<gene>
    <name evidence="3" type="ORF">KI387_033768</name>
</gene>
<dbReference type="SUPFAM" id="SSF52540">
    <property type="entry name" value="P-loop containing nucleoside triphosphate hydrolases"/>
    <property type="match status" value="1"/>
</dbReference>